<dbReference type="EMBL" id="JADCNL010000578">
    <property type="protein sequence ID" value="KAG0446420.1"/>
    <property type="molecule type" value="Genomic_DNA"/>
</dbReference>
<evidence type="ECO:0000313" key="1">
    <source>
        <dbReference type="EMBL" id="KAG0446411.1"/>
    </source>
</evidence>
<dbReference type="Proteomes" id="UP000636800">
    <property type="component" value="Unassembled WGS sequence"/>
</dbReference>
<gene>
    <name evidence="2" type="ORF">HPP92_028837</name>
    <name evidence="1" type="ORF">HPP92_028848</name>
</gene>
<evidence type="ECO:0000313" key="3">
    <source>
        <dbReference type="Proteomes" id="UP000636800"/>
    </source>
</evidence>
<comment type="caution">
    <text evidence="2">The sequence shown here is derived from an EMBL/GenBank/DDBJ whole genome shotgun (WGS) entry which is preliminary data.</text>
</comment>
<dbReference type="AlphaFoldDB" id="A0A835P3W2"/>
<evidence type="ECO:0000313" key="2">
    <source>
        <dbReference type="EMBL" id="KAG0446420.1"/>
    </source>
</evidence>
<proteinExistence type="predicted"/>
<reference evidence="3 4" key="1">
    <citation type="journal article" date="2020" name="Nat. Food">
        <title>A phased Vanilla planifolia genome enables genetic improvement of flavour and production.</title>
        <authorList>
            <person name="Hasing T."/>
            <person name="Tang H."/>
            <person name="Brym M."/>
            <person name="Khazi F."/>
            <person name="Huang T."/>
            <person name="Chambers A.H."/>
        </authorList>
    </citation>
    <scope>NUCLEOTIDE SEQUENCE [LARGE SCALE GENOMIC DNA]</scope>
    <source>
        <tissue evidence="2">Leaf</tissue>
    </source>
</reference>
<evidence type="ECO:0000313" key="4">
    <source>
        <dbReference type="Proteomes" id="UP000639772"/>
    </source>
</evidence>
<name>A0A835P3W2_VANPL</name>
<dbReference type="EMBL" id="JADCNM010000579">
    <property type="protein sequence ID" value="KAG0446411.1"/>
    <property type="molecule type" value="Genomic_DNA"/>
</dbReference>
<dbReference type="Proteomes" id="UP000639772">
    <property type="component" value="Unassembled WGS sequence"/>
</dbReference>
<accession>A0A835P3W2</accession>
<sequence length="186" mass="20299">MAEDISLVQALGDAEAPGRLEITSSAFDSATNLKGLLGQGLGTLWTEEPDQNGVVNGVGTVVRYSSIETSNHPSTVINPEEYRRGCRTEFHLLSLNKESMPDGRETEKPDSRTMTVFTQLSGTTAVKWRQSTDGKADQLLVDLPFDQTAGGTAYGFSWSSPDGPQRCVIWHSWWWSGWFGGNEAVG</sequence>
<organism evidence="2 3">
    <name type="scientific">Vanilla planifolia</name>
    <name type="common">Vanilla</name>
    <dbReference type="NCBI Taxonomy" id="51239"/>
    <lineage>
        <taxon>Eukaryota</taxon>
        <taxon>Viridiplantae</taxon>
        <taxon>Streptophyta</taxon>
        <taxon>Embryophyta</taxon>
        <taxon>Tracheophyta</taxon>
        <taxon>Spermatophyta</taxon>
        <taxon>Magnoliopsida</taxon>
        <taxon>Liliopsida</taxon>
        <taxon>Asparagales</taxon>
        <taxon>Orchidaceae</taxon>
        <taxon>Vanilloideae</taxon>
        <taxon>Vanilleae</taxon>
        <taxon>Vanilla</taxon>
    </lineage>
</organism>
<keyword evidence="3" id="KW-1185">Reference proteome</keyword>
<protein>
    <submittedName>
        <fullName evidence="2">Uncharacterized protein</fullName>
    </submittedName>
</protein>